<dbReference type="GO" id="GO:0009231">
    <property type="term" value="P:riboflavin biosynthetic process"/>
    <property type="evidence" value="ECO:0007669"/>
    <property type="project" value="InterPro"/>
</dbReference>
<organism evidence="17 18">
    <name type="scientific">Erysipelothrix larvae</name>
    <dbReference type="NCBI Taxonomy" id="1514105"/>
    <lineage>
        <taxon>Bacteria</taxon>
        <taxon>Bacillati</taxon>
        <taxon>Bacillota</taxon>
        <taxon>Erysipelotrichia</taxon>
        <taxon>Erysipelotrichales</taxon>
        <taxon>Erysipelotrichaceae</taxon>
        <taxon>Erysipelothrix</taxon>
    </lineage>
</organism>
<reference evidence="17 18" key="1">
    <citation type="submission" date="2015-10" db="EMBL/GenBank/DDBJ databases">
        <title>Erysipelothrix larvae sp. LV19 isolated from the larval gut of the rhinoceros beetle, Trypoxylus dichotomus.</title>
        <authorList>
            <person name="Lim S."/>
            <person name="Kim B.-C."/>
        </authorList>
    </citation>
    <scope>NUCLEOTIDE SEQUENCE [LARGE SCALE GENOMIC DNA]</scope>
    <source>
        <strain evidence="17 18">LV19</strain>
    </source>
</reference>
<dbReference type="GO" id="GO:0009398">
    <property type="term" value="P:FMN biosynthetic process"/>
    <property type="evidence" value="ECO:0007669"/>
    <property type="project" value="UniProtKB-UniRule"/>
</dbReference>
<dbReference type="STRING" id="1514105.AOC36_04860"/>
<comment type="catalytic activity">
    <reaction evidence="14 15">
        <text>FMN + ATP + H(+) = FAD + diphosphate</text>
        <dbReference type="Rhea" id="RHEA:17237"/>
        <dbReference type="ChEBI" id="CHEBI:15378"/>
        <dbReference type="ChEBI" id="CHEBI:30616"/>
        <dbReference type="ChEBI" id="CHEBI:33019"/>
        <dbReference type="ChEBI" id="CHEBI:57692"/>
        <dbReference type="ChEBI" id="CHEBI:58210"/>
        <dbReference type="EC" id="2.7.7.2"/>
    </reaction>
</comment>
<accession>A0A109UGW6</accession>
<comment type="function">
    <text evidence="1">Catalyzes the phosphorylation of riboflavin to FMN followed by the adenylation of FMN to FAD.</text>
</comment>
<dbReference type="InterPro" id="IPR023465">
    <property type="entry name" value="Riboflavin_kinase_dom_sf"/>
</dbReference>
<dbReference type="Pfam" id="PF01687">
    <property type="entry name" value="Flavokinase"/>
    <property type="match status" value="1"/>
</dbReference>
<evidence type="ECO:0000256" key="13">
    <source>
        <dbReference type="ARBA" id="ARBA00047880"/>
    </source>
</evidence>
<keyword evidence="8 15" id="KW-0547">Nucleotide-binding</keyword>
<dbReference type="PANTHER" id="PTHR22749:SF6">
    <property type="entry name" value="RIBOFLAVIN KINASE"/>
    <property type="match status" value="1"/>
</dbReference>
<evidence type="ECO:0000256" key="9">
    <source>
        <dbReference type="ARBA" id="ARBA00022777"/>
    </source>
</evidence>
<evidence type="ECO:0000256" key="1">
    <source>
        <dbReference type="ARBA" id="ARBA00002121"/>
    </source>
</evidence>
<dbReference type="OrthoDB" id="9803667at2"/>
<evidence type="ECO:0000256" key="2">
    <source>
        <dbReference type="ARBA" id="ARBA00004726"/>
    </source>
</evidence>
<evidence type="ECO:0000256" key="8">
    <source>
        <dbReference type="ARBA" id="ARBA00022741"/>
    </source>
</evidence>
<comment type="pathway">
    <text evidence="3 15">Cofactor biosynthesis; FMN biosynthesis; FMN from riboflavin (ATP route): step 1/1.</text>
</comment>
<evidence type="ECO:0000256" key="11">
    <source>
        <dbReference type="ARBA" id="ARBA00022840"/>
    </source>
</evidence>
<keyword evidence="7 15" id="KW-0548">Nucleotidyltransferase</keyword>
<dbReference type="GO" id="GO:0005524">
    <property type="term" value="F:ATP binding"/>
    <property type="evidence" value="ECO:0007669"/>
    <property type="project" value="UniProtKB-UniRule"/>
</dbReference>
<dbReference type="UniPathway" id="UPA00276">
    <property type="reaction ID" value="UER00406"/>
</dbReference>
<protein>
    <recommendedName>
        <fullName evidence="15">Riboflavin biosynthesis protein</fullName>
    </recommendedName>
    <domain>
        <recommendedName>
            <fullName evidence="15">Riboflavin kinase</fullName>
            <ecNumber evidence="15">2.7.1.26</ecNumber>
        </recommendedName>
        <alternativeName>
            <fullName evidence="15">Flavokinase</fullName>
        </alternativeName>
    </domain>
    <domain>
        <recommendedName>
            <fullName evidence="15">FMN adenylyltransferase</fullName>
            <ecNumber evidence="15">2.7.7.2</ecNumber>
        </recommendedName>
        <alternativeName>
            <fullName evidence="15">FAD pyrophosphorylase</fullName>
        </alternativeName>
        <alternativeName>
            <fullName evidence="15">FAD synthase</fullName>
        </alternativeName>
    </domain>
</protein>
<dbReference type="InterPro" id="IPR015865">
    <property type="entry name" value="Riboflavin_kinase_bac/euk"/>
</dbReference>
<keyword evidence="18" id="KW-1185">Reference proteome</keyword>
<dbReference type="NCBIfam" id="TIGR00083">
    <property type="entry name" value="ribF"/>
    <property type="match status" value="1"/>
</dbReference>
<evidence type="ECO:0000256" key="5">
    <source>
        <dbReference type="ARBA" id="ARBA00022643"/>
    </source>
</evidence>
<dbReference type="SUPFAM" id="SSF82114">
    <property type="entry name" value="Riboflavin kinase-like"/>
    <property type="match status" value="1"/>
</dbReference>
<evidence type="ECO:0000256" key="6">
    <source>
        <dbReference type="ARBA" id="ARBA00022679"/>
    </source>
</evidence>
<dbReference type="UniPathway" id="UPA00277">
    <property type="reaction ID" value="UER00407"/>
</dbReference>
<dbReference type="GO" id="GO:0008531">
    <property type="term" value="F:riboflavin kinase activity"/>
    <property type="evidence" value="ECO:0007669"/>
    <property type="project" value="UniProtKB-UniRule"/>
</dbReference>
<comment type="catalytic activity">
    <reaction evidence="13 15">
        <text>riboflavin + ATP = FMN + ADP + H(+)</text>
        <dbReference type="Rhea" id="RHEA:14357"/>
        <dbReference type="ChEBI" id="CHEBI:15378"/>
        <dbReference type="ChEBI" id="CHEBI:30616"/>
        <dbReference type="ChEBI" id="CHEBI:57986"/>
        <dbReference type="ChEBI" id="CHEBI:58210"/>
        <dbReference type="ChEBI" id="CHEBI:456216"/>
        <dbReference type="EC" id="2.7.1.26"/>
    </reaction>
</comment>
<dbReference type="Pfam" id="PF06574">
    <property type="entry name" value="FAD_syn"/>
    <property type="match status" value="1"/>
</dbReference>
<keyword evidence="10 15" id="KW-0274">FAD</keyword>
<keyword evidence="5 15" id="KW-0288">FMN</keyword>
<dbReference type="AlphaFoldDB" id="A0A109UGW6"/>
<dbReference type="InterPro" id="IPR002606">
    <property type="entry name" value="Riboflavin_kinase_bac"/>
</dbReference>
<feature type="domain" description="Riboflavin kinase" evidence="16">
    <location>
        <begin position="183"/>
        <end position="308"/>
    </location>
</feature>
<keyword evidence="9 15" id="KW-0418">Kinase</keyword>
<dbReference type="PANTHER" id="PTHR22749">
    <property type="entry name" value="RIBOFLAVIN KINASE/FMN ADENYLYLTRANSFERASE"/>
    <property type="match status" value="1"/>
</dbReference>
<evidence type="ECO:0000313" key="18">
    <source>
        <dbReference type="Proteomes" id="UP000063781"/>
    </source>
</evidence>
<evidence type="ECO:0000256" key="10">
    <source>
        <dbReference type="ARBA" id="ARBA00022827"/>
    </source>
</evidence>
<evidence type="ECO:0000256" key="4">
    <source>
        <dbReference type="ARBA" id="ARBA00022630"/>
    </source>
</evidence>
<proteinExistence type="inferred from homology"/>
<dbReference type="GO" id="GO:0006747">
    <property type="term" value="P:FAD biosynthetic process"/>
    <property type="evidence" value="ECO:0007669"/>
    <property type="project" value="UniProtKB-UniRule"/>
</dbReference>
<dbReference type="EC" id="2.7.1.26" evidence="15"/>
<keyword evidence="6 15" id="KW-0808">Transferase</keyword>
<dbReference type="FunFam" id="2.40.30.30:FF:000003">
    <property type="entry name" value="Riboflavin biosynthesis protein"/>
    <property type="match status" value="1"/>
</dbReference>
<dbReference type="InterPro" id="IPR015864">
    <property type="entry name" value="FAD_synthase"/>
</dbReference>
<comment type="similarity">
    <text evidence="15">Belongs to the ribF family.</text>
</comment>
<evidence type="ECO:0000259" key="16">
    <source>
        <dbReference type="SMART" id="SM00904"/>
    </source>
</evidence>
<keyword evidence="12" id="KW-0511">Multifunctional enzyme</keyword>
<dbReference type="InterPro" id="IPR014729">
    <property type="entry name" value="Rossmann-like_a/b/a_fold"/>
</dbReference>
<dbReference type="RefSeq" id="WP_067631990.1">
    <property type="nucleotide sequence ID" value="NZ_CP013213.1"/>
</dbReference>
<name>A0A109UGW6_9FIRM</name>
<sequence length="316" mass="35761">MKVIHIDTLDSLSHDFDETAACIGYFDGVHRGHQELIHKTLKVASEKDLKSSFITFHPDPWSVLKESNQVNHITPMVEKTRIVESYGFDMMVVIGFTKDISRLSPQDFIEKLILPLNVKSLICGNDYRFGFKGQGTPAYIQANYADILPCDVIDLLNDEFGKIGSTHIIQKILKGNMEVVTQELGREYCVSGKVIHGRKQGRLIGFPTANMELIGEYVIPKPGVYAGYTRVKENVYISIINIGYNPTFNTTPTLSIETHILDFNDEIYGEVITQSFSVRIRDELKFDGLDGLIDQMNQDAQFAREHLGENLKHVKF</sequence>
<dbReference type="CDD" id="cd02064">
    <property type="entry name" value="FAD_synthetase_N"/>
    <property type="match status" value="1"/>
</dbReference>
<dbReference type="KEGG" id="erl:AOC36_04860"/>
<evidence type="ECO:0000256" key="14">
    <source>
        <dbReference type="ARBA" id="ARBA00049494"/>
    </source>
</evidence>
<dbReference type="EMBL" id="CP013213">
    <property type="protein sequence ID" value="AMC93328.1"/>
    <property type="molecule type" value="Genomic_DNA"/>
</dbReference>
<gene>
    <name evidence="17" type="ORF">AOC36_04860</name>
</gene>
<dbReference type="EC" id="2.7.7.2" evidence="15"/>
<dbReference type="PIRSF" id="PIRSF004491">
    <property type="entry name" value="FAD_Synth"/>
    <property type="match status" value="1"/>
</dbReference>
<evidence type="ECO:0000313" key="17">
    <source>
        <dbReference type="EMBL" id="AMC93328.1"/>
    </source>
</evidence>
<dbReference type="Gene3D" id="2.40.30.30">
    <property type="entry name" value="Riboflavin kinase-like"/>
    <property type="match status" value="1"/>
</dbReference>
<dbReference type="SMART" id="SM00904">
    <property type="entry name" value="Flavokinase"/>
    <property type="match status" value="1"/>
</dbReference>
<keyword evidence="11 15" id="KW-0067">ATP-binding</keyword>
<keyword evidence="4 15" id="KW-0285">Flavoprotein</keyword>
<dbReference type="Proteomes" id="UP000063781">
    <property type="component" value="Chromosome"/>
</dbReference>
<evidence type="ECO:0000256" key="15">
    <source>
        <dbReference type="PIRNR" id="PIRNR004491"/>
    </source>
</evidence>
<dbReference type="SUPFAM" id="SSF52374">
    <property type="entry name" value="Nucleotidylyl transferase"/>
    <property type="match status" value="1"/>
</dbReference>
<evidence type="ECO:0000256" key="7">
    <source>
        <dbReference type="ARBA" id="ARBA00022695"/>
    </source>
</evidence>
<comment type="pathway">
    <text evidence="2 15">Cofactor biosynthesis; FAD biosynthesis; FAD from FMN: step 1/1.</text>
</comment>
<evidence type="ECO:0000256" key="12">
    <source>
        <dbReference type="ARBA" id="ARBA00023268"/>
    </source>
</evidence>
<evidence type="ECO:0000256" key="3">
    <source>
        <dbReference type="ARBA" id="ARBA00005201"/>
    </source>
</evidence>
<dbReference type="GO" id="GO:0003919">
    <property type="term" value="F:FMN adenylyltransferase activity"/>
    <property type="evidence" value="ECO:0007669"/>
    <property type="project" value="UniProtKB-UniRule"/>
</dbReference>
<dbReference type="Gene3D" id="3.40.50.620">
    <property type="entry name" value="HUPs"/>
    <property type="match status" value="1"/>
</dbReference>
<dbReference type="InterPro" id="IPR023468">
    <property type="entry name" value="Riboflavin_kinase"/>
</dbReference>